<dbReference type="PANTHER" id="PTHR30182:SF1">
    <property type="entry name" value="L-SERINE DEHYDRATASE 1"/>
    <property type="match status" value="1"/>
</dbReference>
<evidence type="ECO:0000313" key="15">
    <source>
        <dbReference type="Proteomes" id="UP001184150"/>
    </source>
</evidence>
<keyword evidence="15" id="KW-1185">Reference proteome</keyword>
<evidence type="ECO:0000256" key="6">
    <source>
        <dbReference type="ARBA" id="ARBA00022723"/>
    </source>
</evidence>
<dbReference type="InterPro" id="IPR005130">
    <property type="entry name" value="Ser_deHydtase-like_asu"/>
</dbReference>
<keyword evidence="6 11" id="KW-0479">Metal-binding</keyword>
<dbReference type="Gene3D" id="3.30.1330.90">
    <property type="entry name" value="D-3-phosphoglycerate dehydrogenase, domain 3"/>
    <property type="match status" value="1"/>
</dbReference>
<reference evidence="14 15" key="1">
    <citation type="submission" date="2023-07" db="EMBL/GenBank/DDBJ databases">
        <title>Sorghum-associated microbial communities from plants grown in Nebraska, USA.</title>
        <authorList>
            <person name="Schachtman D."/>
        </authorList>
    </citation>
    <scope>NUCLEOTIDE SEQUENCE [LARGE SCALE GENOMIC DNA]</scope>
    <source>
        <strain evidence="14 15">DS1027</strain>
    </source>
</reference>
<dbReference type="PANTHER" id="PTHR30182">
    <property type="entry name" value="L-SERINE DEHYDRATASE"/>
    <property type="match status" value="1"/>
</dbReference>
<proteinExistence type="inferred from homology"/>
<dbReference type="InterPro" id="IPR051318">
    <property type="entry name" value="Fe-S_L-Ser"/>
</dbReference>
<feature type="domain" description="Serine dehydratase-like alpha subunit" evidence="12">
    <location>
        <begin position="188"/>
        <end position="452"/>
    </location>
</feature>
<dbReference type="NCBIfam" id="TIGR00720">
    <property type="entry name" value="sda_mono"/>
    <property type="match status" value="1"/>
</dbReference>
<evidence type="ECO:0000256" key="7">
    <source>
        <dbReference type="ARBA" id="ARBA00023004"/>
    </source>
</evidence>
<evidence type="ECO:0000256" key="8">
    <source>
        <dbReference type="ARBA" id="ARBA00023014"/>
    </source>
</evidence>
<feature type="domain" description="Serine dehydratase beta chain" evidence="13">
    <location>
        <begin position="4"/>
        <end position="158"/>
    </location>
</feature>
<dbReference type="InterPro" id="IPR029009">
    <property type="entry name" value="ASB_dom_sf"/>
</dbReference>
<comment type="similarity">
    <text evidence="3 11">Belongs to the iron-sulfur dependent L-serine dehydratase family.</text>
</comment>
<gene>
    <name evidence="14" type="ORF">J2792_002294</name>
</gene>
<evidence type="ECO:0000256" key="10">
    <source>
        <dbReference type="ARBA" id="ARBA00049406"/>
    </source>
</evidence>
<evidence type="ECO:0000256" key="9">
    <source>
        <dbReference type="ARBA" id="ARBA00023239"/>
    </source>
</evidence>
<evidence type="ECO:0000256" key="5">
    <source>
        <dbReference type="ARBA" id="ARBA00022485"/>
    </source>
</evidence>
<keyword evidence="7 11" id="KW-0408">Iron</keyword>
<keyword evidence="8 11" id="KW-0411">Iron-sulfur</keyword>
<dbReference type="GO" id="GO:0003941">
    <property type="term" value="F:L-serine ammonia-lyase activity"/>
    <property type="evidence" value="ECO:0007669"/>
    <property type="project" value="UniProtKB-EC"/>
</dbReference>
<keyword evidence="4 11" id="KW-0312">Gluconeogenesis</keyword>
<dbReference type="Proteomes" id="UP001184150">
    <property type="component" value="Unassembled WGS sequence"/>
</dbReference>
<dbReference type="EC" id="4.3.1.17" evidence="11"/>
<comment type="catalytic activity">
    <reaction evidence="10 11">
        <text>L-serine = pyruvate + NH4(+)</text>
        <dbReference type="Rhea" id="RHEA:19169"/>
        <dbReference type="ChEBI" id="CHEBI:15361"/>
        <dbReference type="ChEBI" id="CHEBI:28938"/>
        <dbReference type="ChEBI" id="CHEBI:33384"/>
        <dbReference type="EC" id="4.3.1.17"/>
    </reaction>
</comment>
<sequence length="463" mass="48584">MTVSTFDLFKIGIGPSSSHTVGPMVAARRFAEALETAGLLARTARVSVDLYGSLALTGKGHATDVAIILGLAGQVPATVDPDAVAGIVAAVEQSGRVALLGQHEVAFAPAQDMRFLQRERQPYHSNAMALAAWDEAGEMLTRRLYYSVGGGFVLDEDEVIRNAPALDVPELPYPFASAAQLIEIGEATGLSFAQIMLANELAWRSPSEVDAGLDLLADTMAACIDRGCAQGGILPGGLRVRRRAAALAQELQHRQQMSLSEPLAVLDWINLWAMAVNEENAAGGRVVTAPTNGAAGIIPAVLRYYERCYRGDRAGRRTFLLTAAAIGALYKRNASISGAEVGCQGEVGVACSMAAAGLTAALGGNNAQIENAAEIGMEHNLGLTCDPVGGLVQIPCIERNAMGAVKAIDASRLAMLGDGQHMVSLDKVIETMRQTGADMRDKYKETSQGGLAVNVVAVNVVEC</sequence>
<name>A0ABU1MMC4_9SPHN</name>
<evidence type="ECO:0000256" key="4">
    <source>
        <dbReference type="ARBA" id="ARBA00022432"/>
    </source>
</evidence>
<comment type="caution">
    <text evidence="14">The sequence shown here is derived from an EMBL/GenBank/DDBJ whole genome shotgun (WGS) entry which is preliminary data.</text>
</comment>
<dbReference type="InterPro" id="IPR004644">
    <property type="entry name" value="Fe-S_L-Ser_mono"/>
</dbReference>
<evidence type="ECO:0000256" key="1">
    <source>
        <dbReference type="ARBA" id="ARBA00001966"/>
    </source>
</evidence>
<evidence type="ECO:0000313" key="14">
    <source>
        <dbReference type="EMBL" id="MDR6511422.1"/>
    </source>
</evidence>
<keyword evidence="9 11" id="KW-0456">Lyase</keyword>
<evidence type="ECO:0000259" key="12">
    <source>
        <dbReference type="Pfam" id="PF03313"/>
    </source>
</evidence>
<organism evidence="14 15">
    <name type="scientific">Novosphingobium capsulatum</name>
    <dbReference type="NCBI Taxonomy" id="13688"/>
    <lineage>
        <taxon>Bacteria</taxon>
        <taxon>Pseudomonadati</taxon>
        <taxon>Pseudomonadota</taxon>
        <taxon>Alphaproteobacteria</taxon>
        <taxon>Sphingomonadales</taxon>
        <taxon>Sphingomonadaceae</taxon>
        <taxon>Novosphingobium</taxon>
    </lineage>
</organism>
<comment type="cofactor">
    <cofactor evidence="1 11">
        <name>[4Fe-4S] cluster</name>
        <dbReference type="ChEBI" id="CHEBI:49883"/>
    </cofactor>
</comment>
<dbReference type="Pfam" id="PF03315">
    <property type="entry name" value="SDH_beta"/>
    <property type="match status" value="1"/>
</dbReference>
<dbReference type="EMBL" id="JAVDRD010000005">
    <property type="protein sequence ID" value="MDR6511422.1"/>
    <property type="molecule type" value="Genomic_DNA"/>
</dbReference>
<evidence type="ECO:0000256" key="11">
    <source>
        <dbReference type="RuleBase" id="RU366059"/>
    </source>
</evidence>
<accession>A0ABU1MMC4</accession>
<dbReference type="InterPro" id="IPR005131">
    <property type="entry name" value="Ser_deHydtase_bsu"/>
</dbReference>
<dbReference type="SUPFAM" id="SSF143548">
    <property type="entry name" value="Serine metabolism enzymes domain"/>
    <property type="match status" value="1"/>
</dbReference>
<dbReference type="RefSeq" id="WP_309805290.1">
    <property type="nucleotide sequence ID" value="NZ_JAVDRD010000005.1"/>
</dbReference>
<dbReference type="Pfam" id="PF03313">
    <property type="entry name" value="SDH_alpha"/>
    <property type="match status" value="1"/>
</dbReference>
<keyword evidence="5 11" id="KW-0004">4Fe-4S</keyword>
<evidence type="ECO:0000256" key="3">
    <source>
        <dbReference type="ARBA" id="ARBA00008636"/>
    </source>
</evidence>
<evidence type="ECO:0000256" key="2">
    <source>
        <dbReference type="ARBA" id="ARBA00004742"/>
    </source>
</evidence>
<protein>
    <recommendedName>
        <fullName evidence="11">L-serine dehydratase</fullName>
        <ecNumber evidence="11">4.3.1.17</ecNumber>
    </recommendedName>
</protein>
<evidence type="ECO:0000259" key="13">
    <source>
        <dbReference type="Pfam" id="PF03315"/>
    </source>
</evidence>
<comment type="pathway">
    <text evidence="2">Carbohydrate biosynthesis; gluconeogenesis.</text>
</comment>